<dbReference type="InterPro" id="IPR016024">
    <property type="entry name" value="ARM-type_fold"/>
</dbReference>
<evidence type="ECO:0000313" key="5">
    <source>
        <dbReference type="Proteomes" id="UP000005104"/>
    </source>
</evidence>
<keyword evidence="5" id="KW-1185">Reference proteome</keyword>
<accession>H5Y3Y0</accession>
<proteinExistence type="predicted"/>
<feature type="domain" description="DUF7737" evidence="3">
    <location>
        <begin position="1542"/>
        <end position="1643"/>
    </location>
</feature>
<dbReference type="eggNOG" id="COG1413">
    <property type="taxonomic scope" value="Bacteria"/>
</dbReference>
<reference evidence="4 5" key="1">
    <citation type="submission" date="2011-11" db="EMBL/GenBank/DDBJ databases">
        <title>The Noncontiguous Finished genome of Desulfosporosinus youngiae DSM 17734.</title>
        <authorList>
            <consortium name="US DOE Joint Genome Institute (JGI-PGF)"/>
            <person name="Lucas S."/>
            <person name="Han J."/>
            <person name="Lapidus A."/>
            <person name="Cheng J.-F."/>
            <person name="Goodwin L."/>
            <person name="Pitluck S."/>
            <person name="Peters L."/>
            <person name="Ovchinnikova G."/>
            <person name="Lu M."/>
            <person name="Land M.L."/>
            <person name="Hauser L."/>
            <person name="Pester M."/>
            <person name="Spring S."/>
            <person name="Ollivier B."/>
            <person name="Rattei T."/>
            <person name="Klenk H.-P."/>
            <person name="Wagner M."/>
            <person name="Loy A."/>
            <person name="Woyke T.J."/>
        </authorList>
    </citation>
    <scope>NUCLEOTIDE SEQUENCE [LARGE SCALE GENOMIC DNA]</scope>
    <source>
        <strain evidence="4 5">DSM 17734</strain>
    </source>
</reference>
<dbReference type="InterPro" id="IPR043782">
    <property type="entry name" value="DUF5724"/>
</dbReference>
<dbReference type="InterPro" id="IPR056639">
    <property type="entry name" value="DUF7737"/>
</dbReference>
<evidence type="ECO:0008006" key="6">
    <source>
        <dbReference type="Google" id="ProtNLM"/>
    </source>
</evidence>
<dbReference type="Proteomes" id="UP000005104">
    <property type="component" value="Chromosome"/>
</dbReference>
<dbReference type="OrthoDB" id="9763697at2"/>
<dbReference type="Pfam" id="PF24879">
    <property type="entry name" value="DUF7737"/>
    <property type="match status" value="1"/>
</dbReference>
<dbReference type="STRING" id="768710.DesyoDRAFT_2443"/>
<dbReference type="Pfam" id="PF18991">
    <property type="entry name" value="DUF5724"/>
    <property type="match status" value="1"/>
</dbReference>
<sequence length="1645" mass="186974">MYYITNNEAKQKYLARLDSQLSLFLGRNNELFKAILACFRTNINTHHVADKKLNELQKLLWQADTEQIASIFSAGEFKVLVKLLGKEWAGKFKKIWDRGPDYIYSSGYDRRSFRTQSFQVHYLSANVRKLDCMIDLVANDFTYERYFTQKNNVFANNPVIADLLALEIDEGNQGVLDWLQDIVFGDNNTGLMTHEMIKGLLMSHSSQAHKWVGDLLLAAKLQEGLRQSIVEKMDEGSKGGFLYILKIILDHDLARFSSVVRAFDVWTGLGIGAQKPAVIKKCLVAAYRCLTEEAYREECLTGSDALLIFMGLWALAFEEVGFIESCLKPLLSAPEKYKRMAALFFLGQTNSPLLQHGLAAPLLDDPEEEVKCWVLGNLFPDLGLRSLNPEYQAGLVKYDRIGSIVSREKLFDKLKTMLDNLPRQGLVFRESLFPWCRISTSSDEIIAKMLLAFAPETSAEKVDLILDYRDKMSPDTRREFLQAFLKTPRTSKQKTALVELMGDKSSYVRTTALEIVKELELAQKDYRIIEDLLHYKSGDLRKNAISLLLRRSPSDLLGSIQRLVDDRNENKHLAALDMISAVENDPTYKEILPDCRVMAGVLAGTSQKTKVLADKITNHAQPVYTAANGFGLYKPTQEISLPEISCSEGFSAKDILSLTYEEIEEILLALSGLIDQHKDYEYEVEDWNGSMTKVVLGGLYDLRSFKCRVKGVFTLDDYPLPKVWREAAQDNHLTAQRLLALLFHYLMRNSFQQKQREWFEKLMADLFAVNHQKIEGIFKKIPYLGHIRSILSALLSEQAPEEVFPLCREMTAYIYQETPVHRFAEDYEKRSNKGSFYYYGRHSSCLVNAQEISFWHHNLSANIYNEQSFRDGFQIRYALYKASGFKSPASLQLAEFEKAFTLGLVDENELYAEFCGRPLSGENLNSLTNSKRGGHKDLAGCLKLNEVGQKVIERIVGLELKRGDMTTEVSHLAAKIDHCSGTRFFVDILVGAEKDTYVRGYNSVGGDSTKKEIFSHLLRCLYPEDGEDESTLSELLKDVKVTEKQLIDAGMYAPQWLDIVEKYLDWPGLKSACWYFHAHVNETFSAEKETLVARYSPVSPQDFKDGAFDIVWFKEAYAALGEKRFKIVYDSAKYIGGGQHKRAQLFADAVLGRIDVQDAEQVIREKRNKDYVLCYGLIPLSGDKTELLNRYEFLQLFLKESKQFGAQRRESEGKAVSIALENLARNAGFQDSTRFIWSMETEKLKDIASYLEPVAVEDIELKIIIDELGRASIGAVKGGKVLKDVPAKLKNHDYVKEIKAVQKSLKDQFARARLSLEKGMEAGDRFTAEELQNLAQNPIIYPLLQNLVFQCGHKLGFFRNNALVDTQNQSYQLRQEDECLIAHPVHLYASKEWAAYQKDIYDRRIVQPFKQVFRELYQPNRDELEGRTLSHRYDGHQIQPKKAAALLRGRGWTVSYEEGLQKVFYKENIIAQIYAMADWFSPAEVEAPTIEGIAFWDRKTGKGLPVTEIPEIIFSEVMRDVDLVVSVAHVGGVDPEASLSTIEMRRVIVAEMLRLLKLTNVELKGSHAFIKGTLGQYTVHLGSAVVHKMAGGAVHILPVHSQHRGRIFLPFLDDDPKTAEIISKIVFLAEDSKIKDPNILLQIAD</sequence>
<dbReference type="RefSeq" id="WP_007783247.1">
    <property type="nucleotide sequence ID" value="NZ_CM001441.1"/>
</dbReference>
<gene>
    <name evidence="4" type="ORF">DesyoDRAFT_2443</name>
</gene>
<evidence type="ECO:0000259" key="1">
    <source>
        <dbReference type="Pfam" id="PF13569"/>
    </source>
</evidence>
<dbReference type="EMBL" id="CM001441">
    <property type="protein sequence ID" value="EHQ89518.1"/>
    <property type="molecule type" value="Genomic_DNA"/>
</dbReference>
<evidence type="ECO:0000313" key="4">
    <source>
        <dbReference type="EMBL" id="EHQ89518.1"/>
    </source>
</evidence>
<dbReference type="HOGENOM" id="CLU_003298_1_0_9"/>
<dbReference type="SUPFAM" id="SSF48371">
    <property type="entry name" value="ARM repeat"/>
    <property type="match status" value="1"/>
</dbReference>
<evidence type="ECO:0000259" key="2">
    <source>
        <dbReference type="Pfam" id="PF18991"/>
    </source>
</evidence>
<organism evidence="4 5">
    <name type="scientific">Desulfosporosinus youngiae DSM 17734</name>
    <dbReference type="NCBI Taxonomy" id="768710"/>
    <lineage>
        <taxon>Bacteria</taxon>
        <taxon>Bacillati</taxon>
        <taxon>Bacillota</taxon>
        <taxon>Clostridia</taxon>
        <taxon>Eubacteriales</taxon>
        <taxon>Desulfitobacteriaceae</taxon>
        <taxon>Desulfosporosinus</taxon>
    </lineage>
</organism>
<evidence type="ECO:0000259" key="3">
    <source>
        <dbReference type="Pfam" id="PF24879"/>
    </source>
</evidence>
<dbReference type="InterPro" id="IPR025406">
    <property type="entry name" value="DUF4132"/>
</dbReference>
<feature type="domain" description="DUF4132" evidence="1">
    <location>
        <begin position="1279"/>
        <end position="1452"/>
    </location>
</feature>
<name>H5Y3Y0_9FIRM</name>
<feature type="domain" description="DUF5724" evidence="2">
    <location>
        <begin position="31"/>
        <end position="1239"/>
    </location>
</feature>
<protein>
    <recommendedName>
        <fullName evidence="6">DUF4132 domain-containing protein</fullName>
    </recommendedName>
</protein>
<dbReference type="Pfam" id="PF13569">
    <property type="entry name" value="DUF4132"/>
    <property type="match status" value="1"/>
</dbReference>